<protein>
    <recommendedName>
        <fullName evidence="7">Cyclin-dependent kinase inhibitor domain-containing protein</fullName>
    </recommendedName>
</protein>
<dbReference type="GO" id="GO:0005634">
    <property type="term" value="C:nucleus"/>
    <property type="evidence" value="ECO:0007669"/>
    <property type="project" value="UniProtKB-SubCell"/>
</dbReference>
<evidence type="ECO:0000259" key="7">
    <source>
        <dbReference type="Pfam" id="PF02234"/>
    </source>
</evidence>
<dbReference type="Pfam" id="PF02234">
    <property type="entry name" value="CDI"/>
    <property type="match status" value="1"/>
</dbReference>
<dbReference type="GO" id="GO:0045930">
    <property type="term" value="P:negative regulation of mitotic cell cycle"/>
    <property type="evidence" value="ECO:0007669"/>
    <property type="project" value="TreeGrafter"/>
</dbReference>
<reference evidence="8" key="1">
    <citation type="submission" date="2020-10" db="EMBL/GenBank/DDBJ databases">
        <title>Chromosome-scale genome assembly of the Allis shad, Alosa alosa.</title>
        <authorList>
            <person name="Margot Z."/>
            <person name="Christophe K."/>
            <person name="Cabau C."/>
            <person name="Louis A."/>
            <person name="Berthelot C."/>
            <person name="Parey E."/>
            <person name="Roest Crollius H."/>
            <person name="Montfort J."/>
            <person name="Robinson-Rechavi M."/>
            <person name="Bucao C."/>
            <person name="Bouchez O."/>
            <person name="Gislard M."/>
            <person name="Lluch J."/>
            <person name="Milhes M."/>
            <person name="Lampietro C."/>
            <person name="Lopez Roques C."/>
            <person name="Donnadieu C."/>
            <person name="Braasch I."/>
            <person name="Desvignes T."/>
            <person name="Postlethwait J."/>
            <person name="Bobe J."/>
            <person name="Guiguen Y."/>
        </authorList>
    </citation>
    <scope>NUCLEOTIDE SEQUENCE</scope>
    <source>
        <strain evidence="8">M-15738</strain>
        <tissue evidence="8">Blood</tissue>
    </source>
</reference>
<name>A0AAV6GIY8_9TELE</name>
<dbReference type="PANTHER" id="PTHR10265">
    <property type="entry name" value="CYCLIN-DEPENDENT KINASE INHIBITOR 1"/>
    <property type="match status" value="1"/>
</dbReference>
<comment type="caution">
    <text evidence="8">The sequence shown here is derived from an EMBL/GenBank/DDBJ whole genome shotgun (WGS) entry which is preliminary data.</text>
</comment>
<keyword evidence="5" id="KW-0131">Cell cycle</keyword>
<dbReference type="EMBL" id="JADWDJ010000011">
    <property type="protein sequence ID" value="KAG5273307.1"/>
    <property type="molecule type" value="Genomic_DNA"/>
</dbReference>
<proteinExistence type="inferred from homology"/>
<keyword evidence="9" id="KW-1185">Reference proteome</keyword>
<dbReference type="AlphaFoldDB" id="A0AAV6GIY8"/>
<evidence type="ECO:0000256" key="2">
    <source>
        <dbReference type="ARBA" id="ARBA00006726"/>
    </source>
</evidence>
<keyword evidence="3" id="KW-0649">Protein kinase inhibitor</keyword>
<sequence length="246" mass="28188">MTNVQISTSTLERLLARRTFPLHARTGVCRNLFGPVDHDELNREMKSKLREISELDQRKWNFNFERDEPLRGDYEWEESPLETSPAFYHESAQIGRSRVVLPVNPSVDSRPRDCTAQDAPVHCEDRLAGSEVSAPCSSEVNQENCADTLNSGKRSRKVNPNSRRKRSTASDLTTTHITDFYVKRRRTMENSLKIFALQLLDSVFCRSGLRDAKTEADSLIIRRPCARRTEAFLDLRTACRARDGTR</sequence>
<evidence type="ECO:0000256" key="1">
    <source>
        <dbReference type="ARBA" id="ARBA00004123"/>
    </source>
</evidence>
<evidence type="ECO:0000256" key="4">
    <source>
        <dbReference type="ARBA" id="ARBA00023242"/>
    </source>
</evidence>
<evidence type="ECO:0000256" key="3">
    <source>
        <dbReference type="ARBA" id="ARBA00023013"/>
    </source>
</evidence>
<dbReference type="Gene3D" id="4.10.365.10">
    <property type="entry name" value="p27"/>
    <property type="match status" value="1"/>
</dbReference>
<dbReference type="Proteomes" id="UP000823561">
    <property type="component" value="Chromosome 11"/>
</dbReference>
<organism evidence="8 9">
    <name type="scientific">Alosa alosa</name>
    <name type="common">allis shad</name>
    <dbReference type="NCBI Taxonomy" id="278164"/>
    <lineage>
        <taxon>Eukaryota</taxon>
        <taxon>Metazoa</taxon>
        <taxon>Chordata</taxon>
        <taxon>Craniata</taxon>
        <taxon>Vertebrata</taxon>
        <taxon>Euteleostomi</taxon>
        <taxon>Actinopterygii</taxon>
        <taxon>Neopterygii</taxon>
        <taxon>Teleostei</taxon>
        <taxon>Clupei</taxon>
        <taxon>Clupeiformes</taxon>
        <taxon>Clupeoidei</taxon>
        <taxon>Clupeidae</taxon>
        <taxon>Alosa</taxon>
    </lineage>
</organism>
<dbReference type="InterPro" id="IPR044898">
    <property type="entry name" value="CDI_dom_sf"/>
</dbReference>
<accession>A0AAV6GIY8</accession>
<evidence type="ECO:0000256" key="6">
    <source>
        <dbReference type="SAM" id="MobiDB-lite"/>
    </source>
</evidence>
<feature type="compositionally biased region" description="Basic residues" evidence="6">
    <location>
        <begin position="153"/>
        <end position="167"/>
    </location>
</feature>
<comment type="similarity">
    <text evidence="2">Belongs to the CDI family.</text>
</comment>
<feature type="region of interest" description="Disordered" evidence="6">
    <location>
        <begin position="150"/>
        <end position="170"/>
    </location>
</feature>
<evidence type="ECO:0000256" key="5">
    <source>
        <dbReference type="ARBA" id="ARBA00023306"/>
    </source>
</evidence>
<evidence type="ECO:0000313" key="8">
    <source>
        <dbReference type="EMBL" id="KAG5273307.1"/>
    </source>
</evidence>
<gene>
    <name evidence="8" type="ORF">AALO_G00149930</name>
</gene>
<dbReference type="InterPro" id="IPR003175">
    <property type="entry name" value="CDI_dom"/>
</dbReference>
<dbReference type="GO" id="GO:0004861">
    <property type="term" value="F:cyclin-dependent protein serine/threonine kinase inhibitor activity"/>
    <property type="evidence" value="ECO:0007669"/>
    <property type="project" value="InterPro"/>
</dbReference>
<keyword evidence="4" id="KW-0539">Nucleus</keyword>
<dbReference type="PANTHER" id="PTHR10265:SF44">
    <property type="entry name" value="CYCLIN-DEPENDENT KINASE INHIBITOR 1C"/>
    <property type="match status" value="1"/>
</dbReference>
<evidence type="ECO:0000313" key="9">
    <source>
        <dbReference type="Proteomes" id="UP000823561"/>
    </source>
</evidence>
<feature type="domain" description="Cyclin-dependent kinase inhibitor" evidence="7">
    <location>
        <begin position="31"/>
        <end position="78"/>
    </location>
</feature>
<comment type="subcellular location">
    <subcellularLocation>
        <location evidence="1">Nucleus</location>
    </subcellularLocation>
</comment>